<comment type="caution">
    <text evidence="2">The sequence shown here is derived from an EMBL/GenBank/DDBJ whole genome shotgun (WGS) entry which is preliminary data.</text>
</comment>
<evidence type="ECO:0000256" key="1">
    <source>
        <dbReference type="SAM" id="Phobius"/>
    </source>
</evidence>
<accession>A0ABW1DMK9</accession>
<evidence type="ECO:0000313" key="2">
    <source>
        <dbReference type="EMBL" id="MFC5849574.1"/>
    </source>
</evidence>
<protein>
    <submittedName>
        <fullName evidence="2">Uncharacterized protein</fullName>
    </submittedName>
</protein>
<keyword evidence="1" id="KW-0812">Transmembrane</keyword>
<keyword evidence="1" id="KW-1133">Transmembrane helix</keyword>
<dbReference type="RefSeq" id="WP_380050836.1">
    <property type="nucleotide sequence ID" value="NZ_JBHSOH010000029.1"/>
</dbReference>
<organism evidence="2 3">
    <name type="scientific">Deinococcus petrolearius</name>
    <dbReference type="NCBI Taxonomy" id="1751295"/>
    <lineage>
        <taxon>Bacteria</taxon>
        <taxon>Thermotogati</taxon>
        <taxon>Deinococcota</taxon>
        <taxon>Deinococci</taxon>
        <taxon>Deinococcales</taxon>
        <taxon>Deinococcaceae</taxon>
        <taxon>Deinococcus</taxon>
    </lineage>
</organism>
<dbReference type="EMBL" id="JBHSOH010000029">
    <property type="protein sequence ID" value="MFC5849574.1"/>
    <property type="molecule type" value="Genomic_DNA"/>
</dbReference>
<proteinExistence type="predicted"/>
<name>A0ABW1DMK9_9DEIO</name>
<keyword evidence="3" id="KW-1185">Reference proteome</keyword>
<sequence>MTPRRWAPLVVGVLITALVAALLIGRGSRDQTGAYVETINAGLEELGENCERFPSVGRLTTEQLRGLVPKMRDFERVGLLKAERYYSEYGRAAGFTTGYDVRLTSLGERYYRPGEGFCYGRGVVTRLLDVVPNEETRDVEVTYEYKLEPFPAWAGKVGIDELYEASVVLRPAGSGRYVVSDAVDSP</sequence>
<dbReference type="Proteomes" id="UP001595979">
    <property type="component" value="Unassembled WGS sequence"/>
</dbReference>
<evidence type="ECO:0000313" key="3">
    <source>
        <dbReference type="Proteomes" id="UP001595979"/>
    </source>
</evidence>
<gene>
    <name evidence="2" type="ORF">ACFPQ6_14805</name>
</gene>
<feature type="transmembrane region" description="Helical" evidence="1">
    <location>
        <begin position="6"/>
        <end position="25"/>
    </location>
</feature>
<reference evidence="3" key="1">
    <citation type="journal article" date="2019" name="Int. J. Syst. Evol. Microbiol.">
        <title>The Global Catalogue of Microorganisms (GCM) 10K type strain sequencing project: providing services to taxonomists for standard genome sequencing and annotation.</title>
        <authorList>
            <consortium name="The Broad Institute Genomics Platform"/>
            <consortium name="The Broad Institute Genome Sequencing Center for Infectious Disease"/>
            <person name="Wu L."/>
            <person name="Ma J."/>
        </authorList>
    </citation>
    <scope>NUCLEOTIDE SEQUENCE [LARGE SCALE GENOMIC DNA]</scope>
    <source>
        <strain evidence="3">CGMCC 1.15053</strain>
    </source>
</reference>
<keyword evidence="1" id="KW-0472">Membrane</keyword>